<gene>
    <name evidence="1" type="ORF">SAMN05192563_1004331</name>
</gene>
<dbReference type="Proteomes" id="UP000198844">
    <property type="component" value="Unassembled WGS sequence"/>
</dbReference>
<proteinExistence type="predicted"/>
<accession>A0A1I7BB88</accession>
<name>A0A1I7BB88_9BURK</name>
<organism evidence="1 2">
    <name type="scientific">Paraburkholderia aspalathi</name>
    <dbReference type="NCBI Taxonomy" id="1324617"/>
    <lineage>
        <taxon>Bacteria</taxon>
        <taxon>Pseudomonadati</taxon>
        <taxon>Pseudomonadota</taxon>
        <taxon>Betaproteobacteria</taxon>
        <taxon>Burkholderiales</taxon>
        <taxon>Burkholderiaceae</taxon>
        <taxon>Paraburkholderia</taxon>
    </lineage>
</organism>
<dbReference type="OrthoDB" id="9015514at2"/>
<protein>
    <submittedName>
        <fullName evidence="1">Uncharacterized protein</fullName>
    </submittedName>
</protein>
<evidence type="ECO:0000313" key="2">
    <source>
        <dbReference type="Proteomes" id="UP000198844"/>
    </source>
</evidence>
<dbReference type="AlphaFoldDB" id="A0A1I7BB88"/>
<dbReference type="RefSeq" id="WP_093633921.1">
    <property type="nucleotide sequence ID" value="NZ_FPBH01000004.1"/>
</dbReference>
<evidence type="ECO:0000313" key="1">
    <source>
        <dbReference type="EMBL" id="SFT84404.1"/>
    </source>
</evidence>
<dbReference type="EMBL" id="FPBH01000004">
    <property type="protein sequence ID" value="SFT84404.1"/>
    <property type="molecule type" value="Genomic_DNA"/>
</dbReference>
<sequence length="63" mass="7334">MDYQVSYEHSLRTDPDAFIVRVPSQRVEGIPDNLLRDLLPDYITELILQRSPAIGKIRNLRIL</sequence>
<reference evidence="1 2" key="1">
    <citation type="submission" date="2016-10" db="EMBL/GenBank/DDBJ databases">
        <authorList>
            <person name="de Groot N.N."/>
        </authorList>
    </citation>
    <scope>NUCLEOTIDE SEQUENCE [LARGE SCALE GENOMIC DNA]</scope>
    <source>
        <strain evidence="1 2">LMG 27731</strain>
    </source>
</reference>